<comment type="caution">
    <text evidence="3">The sequence shown here is derived from an EMBL/GenBank/DDBJ whole genome shotgun (WGS) entry which is preliminary data.</text>
</comment>
<keyword evidence="2" id="KW-0812">Transmembrane</keyword>
<feature type="compositionally biased region" description="Polar residues" evidence="1">
    <location>
        <begin position="290"/>
        <end position="299"/>
    </location>
</feature>
<dbReference type="Proteomes" id="UP000195521">
    <property type="component" value="Unassembled WGS sequence"/>
</dbReference>
<dbReference type="AlphaFoldDB" id="A0A1Y1JQ89"/>
<feature type="compositionally biased region" description="Basic and acidic residues" evidence="1">
    <location>
        <begin position="333"/>
        <end position="348"/>
    </location>
</feature>
<dbReference type="Pfam" id="PF05795">
    <property type="entry name" value="Plasmodium_Vir"/>
    <property type="match status" value="1"/>
</dbReference>
<evidence type="ECO:0000313" key="3">
    <source>
        <dbReference type="EMBL" id="GAW84589.1"/>
    </source>
</evidence>
<keyword evidence="2" id="KW-0472">Membrane</keyword>
<keyword evidence="4" id="KW-1185">Reference proteome</keyword>
<dbReference type="EMBL" id="BDQF01000480">
    <property type="protein sequence ID" value="GAW84589.1"/>
    <property type="molecule type" value="Genomic_DNA"/>
</dbReference>
<dbReference type="GeneID" id="39745397"/>
<proteinExistence type="predicted"/>
<keyword evidence="2" id="KW-1133">Transmembrane helix</keyword>
<feature type="compositionally biased region" description="Polar residues" evidence="1">
    <location>
        <begin position="365"/>
        <end position="374"/>
    </location>
</feature>
<dbReference type="OrthoDB" id="10289244at2759"/>
<dbReference type="RefSeq" id="XP_028547178.1">
    <property type="nucleotide sequence ID" value="XM_028691377.1"/>
</dbReference>
<organism evidence="3 4">
    <name type="scientific">Plasmodium gonderi</name>
    <dbReference type="NCBI Taxonomy" id="77519"/>
    <lineage>
        <taxon>Eukaryota</taxon>
        <taxon>Sar</taxon>
        <taxon>Alveolata</taxon>
        <taxon>Apicomplexa</taxon>
        <taxon>Aconoidasida</taxon>
        <taxon>Haemosporida</taxon>
        <taxon>Plasmodiidae</taxon>
        <taxon>Plasmodium</taxon>
        <taxon>Plasmodium (Plasmodium)</taxon>
    </lineage>
</organism>
<reference evidence="4" key="1">
    <citation type="submission" date="2017-04" db="EMBL/GenBank/DDBJ databases">
        <title>Plasmodium gonderi genome.</title>
        <authorList>
            <person name="Arisue N."/>
            <person name="Honma H."/>
            <person name="Kawai S."/>
            <person name="Tougan T."/>
            <person name="Tanabe K."/>
            <person name="Horii T."/>
        </authorList>
    </citation>
    <scope>NUCLEOTIDE SEQUENCE [LARGE SCALE GENOMIC DNA]</scope>
    <source>
        <strain evidence="4">ATCC 30045</strain>
    </source>
</reference>
<feature type="transmembrane region" description="Helical" evidence="2">
    <location>
        <begin position="449"/>
        <end position="472"/>
    </location>
</feature>
<evidence type="ECO:0000313" key="4">
    <source>
        <dbReference type="Proteomes" id="UP000195521"/>
    </source>
</evidence>
<feature type="region of interest" description="Disordered" evidence="1">
    <location>
        <begin position="288"/>
        <end position="380"/>
    </location>
</feature>
<feature type="compositionally biased region" description="Polar residues" evidence="1">
    <location>
        <begin position="349"/>
        <end position="358"/>
    </location>
</feature>
<evidence type="ECO:0000256" key="2">
    <source>
        <dbReference type="SAM" id="Phobius"/>
    </source>
</evidence>
<name>A0A1Y1JQ89_PLAGO</name>
<protein>
    <submittedName>
        <fullName evidence="3">Variable surface protein</fullName>
    </submittedName>
</protein>
<sequence>MCKYLEFELLHMSVYFDLSILPSERIYRNINKGYSVIDDDNFWDEIEYRISTHSDIQISKKLISGFAYGAFDINNFEEKDEIWNFLYFWAREKIEEGKYNFRNVMEILTQVIDKYDDRKAFMRDLLSITSEDDFSKLKMIYDYIHDYETVKQTINQRHVVCTTQMEKHLNNYFMKYDEVRTKCDSANDTLCQIFKKFMGIKKNKGNLEKLTCLAVHDKKIEVKEDKGVSKTPPKDLTFTQVILLKNTDEHSKIQPSVEIGYNIVSKDPIEPETRAELELGAGLMPHAESKTVSGLNPSAESDEGGVLEQDSGLESATELKPNGEFEQGVRFQSTDKLETSSVSKEDTILQKSGEQPQSPVKPELTESQDSNGLSGSDPLPKLTVSYPPIVIPENHSVLQVPATLEPVGSVLNTVVHQNGLNNAIKTNDSPKEKPPPEMYPFFSSTYTKAAGVLLFLGILIPMLILSVLFSKVQNRYFRKKKKPYHLYFDRTHVYPFYYDRMSEGKPYYKQNVGYYPLMIE</sequence>
<accession>A0A1Y1JQ89</accession>
<dbReference type="InterPro" id="IPR008780">
    <property type="entry name" value="Plasmodium_Vir"/>
</dbReference>
<evidence type="ECO:0000256" key="1">
    <source>
        <dbReference type="SAM" id="MobiDB-lite"/>
    </source>
</evidence>
<gene>
    <name evidence="3" type="ORF">PGO_003855</name>
</gene>